<dbReference type="GeneTree" id="ENSGT00390000001083"/>
<dbReference type="FunFam" id="3.40.50.300:FF:000857">
    <property type="entry name" value="GTP-binding protein 8 isoform X1"/>
    <property type="match status" value="1"/>
</dbReference>
<dbReference type="NCBIfam" id="TIGR03598">
    <property type="entry name" value="GTPase_YsxC"/>
    <property type="match status" value="1"/>
</dbReference>
<feature type="domain" description="EngB-type G" evidence="8">
    <location>
        <begin position="85"/>
        <end position="258"/>
    </location>
</feature>
<dbReference type="InterPro" id="IPR030393">
    <property type="entry name" value="G_ENGB_dom"/>
</dbReference>
<dbReference type="GO" id="GO:0005739">
    <property type="term" value="C:mitochondrion"/>
    <property type="evidence" value="ECO:0007669"/>
    <property type="project" value="TreeGrafter"/>
</dbReference>
<accession>H3AHB8</accession>
<dbReference type="Gene3D" id="3.40.50.300">
    <property type="entry name" value="P-loop containing nucleotide triphosphate hydrolases"/>
    <property type="match status" value="1"/>
</dbReference>
<sequence>MAHKLATVLEVLKLPERRTSGLLFPFREVEKYLSGNLGSGSAAFQIFNPSLEDIKKAEAIFKPSRKHEIDYFTSAVRLDHAPQPSQPEVCFIGRSNVGKSSLIKCLFSLVPGIEVRVSKTPGHTKKMNFYKVGKAFTLVDMPGYGYKAPKDFVDMVEPYLQTRQNLKRTFLLMDGSVGIQKADHIAIDMCEEFGIPYVLVITKIDKAPKGLLLKHLLEVQEVIQKQTLGCFPQPFLVSSLHYSGIHLLRCFIAHITGNLKMSVS</sequence>
<dbReference type="FunCoup" id="H3AHB8">
    <property type="interactions" value="1161"/>
</dbReference>
<comment type="cofactor">
    <cofactor evidence="1">
        <name>Mg(2+)</name>
        <dbReference type="ChEBI" id="CHEBI:18420"/>
    </cofactor>
</comment>
<evidence type="ECO:0000313" key="9">
    <source>
        <dbReference type="Ensembl" id="ENSLACP00000009039.1"/>
    </source>
</evidence>
<dbReference type="PANTHER" id="PTHR46498:SF1">
    <property type="entry name" value="GTP-BINDING PROTEIN 8"/>
    <property type="match status" value="1"/>
</dbReference>
<dbReference type="SUPFAM" id="SSF52540">
    <property type="entry name" value="P-loop containing nucleoside triphosphate hydrolases"/>
    <property type="match status" value="1"/>
</dbReference>
<organism evidence="9 10">
    <name type="scientific">Latimeria chalumnae</name>
    <name type="common">Coelacanth</name>
    <dbReference type="NCBI Taxonomy" id="7897"/>
    <lineage>
        <taxon>Eukaryota</taxon>
        <taxon>Metazoa</taxon>
        <taxon>Chordata</taxon>
        <taxon>Craniata</taxon>
        <taxon>Vertebrata</taxon>
        <taxon>Euteleostomi</taxon>
        <taxon>Coelacanthiformes</taxon>
        <taxon>Coelacanthidae</taxon>
        <taxon>Latimeria</taxon>
    </lineage>
</organism>
<dbReference type="EMBL" id="AFYH01057195">
    <property type="status" value="NOT_ANNOTATED_CDS"/>
    <property type="molecule type" value="Genomic_DNA"/>
</dbReference>
<dbReference type="RefSeq" id="XP_014342997.1">
    <property type="nucleotide sequence ID" value="XM_014487511.2"/>
</dbReference>
<dbReference type="GO" id="GO:0005525">
    <property type="term" value="F:GTP binding"/>
    <property type="evidence" value="ECO:0007669"/>
    <property type="project" value="UniProtKB-KW"/>
</dbReference>
<dbReference type="HOGENOM" id="CLU_033732_5_0_1"/>
<dbReference type="eggNOG" id="KOG2486">
    <property type="taxonomic scope" value="Eukaryota"/>
</dbReference>
<keyword evidence="10" id="KW-1185">Reference proteome</keyword>
<evidence type="ECO:0000256" key="7">
    <source>
        <dbReference type="ARBA" id="ARBA00023134"/>
    </source>
</evidence>
<keyword evidence="6" id="KW-0460">Magnesium</keyword>
<keyword evidence="7" id="KW-0342">GTP-binding</keyword>
<dbReference type="OMA" id="RMDHAPP"/>
<dbReference type="EMBL" id="AFYH01057198">
    <property type="status" value="NOT_ANNOTATED_CDS"/>
    <property type="molecule type" value="Genomic_DNA"/>
</dbReference>
<dbReference type="Bgee" id="ENSLACG00000007981">
    <property type="expression patterns" value="Expressed in pelvic fin and 6 other cell types or tissues"/>
</dbReference>
<gene>
    <name evidence="9" type="primary">GTPBP8</name>
</gene>
<dbReference type="Pfam" id="PF01926">
    <property type="entry name" value="MMR_HSR1"/>
    <property type="match status" value="1"/>
</dbReference>
<evidence type="ECO:0000259" key="8">
    <source>
        <dbReference type="PROSITE" id="PS51706"/>
    </source>
</evidence>
<keyword evidence="4" id="KW-0479">Metal-binding</keyword>
<dbReference type="EMBL" id="AFYH01057197">
    <property type="status" value="NOT_ANNOTATED_CDS"/>
    <property type="molecule type" value="Genomic_DNA"/>
</dbReference>
<protein>
    <recommendedName>
        <fullName evidence="3">GTP-binding protein 8</fullName>
    </recommendedName>
</protein>
<evidence type="ECO:0000256" key="3">
    <source>
        <dbReference type="ARBA" id="ARBA00015370"/>
    </source>
</evidence>
<dbReference type="CDD" id="cd01876">
    <property type="entry name" value="YihA_EngB"/>
    <property type="match status" value="1"/>
</dbReference>
<reference evidence="9" key="2">
    <citation type="submission" date="2025-08" db="UniProtKB">
        <authorList>
            <consortium name="Ensembl"/>
        </authorList>
    </citation>
    <scope>IDENTIFICATION</scope>
</reference>
<dbReference type="EMBL" id="AFYH01057196">
    <property type="status" value="NOT_ANNOTATED_CDS"/>
    <property type="molecule type" value="Genomic_DNA"/>
</dbReference>
<evidence type="ECO:0000256" key="1">
    <source>
        <dbReference type="ARBA" id="ARBA00001946"/>
    </source>
</evidence>
<dbReference type="InterPro" id="IPR052279">
    <property type="entry name" value="EngB_GTPase"/>
</dbReference>
<keyword evidence="5" id="KW-0547">Nucleotide-binding</keyword>
<dbReference type="Ensembl" id="ENSLACT00000009108.1">
    <property type="protein sequence ID" value="ENSLACP00000009039.1"/>
    <property type="gene ID" value="ENSLACG00000007981.1"/>
</dbReference>
<reference evidence="9" key="3">
    <citation type="submission" date="2025-09" db="UniProtKB">
        <authorList>
            <consortium name="Ensembl"/>
        </authorList>
    </citation>
    <scope>IDENTIFICATION</scope>
</reference>
<evidence type="ECO:0000256" key="5">
    <source>
        <dbReference type="ARBA" id="ARBA00022741"/>
    </source>
</evidence>
<evidence type="ECO:0000256" key="6">
    <source>
        <dbReference type="ARBA" id="ARBA00022842"/>
    </source>
</evidence>
<proteinExistence type="inferred from homology"/>
<dbReference type="Proteomes" id="UP000008672">
    <property type="component" value="Unassembled WGS sequence"/>
</dbReference>
<name>H3AHB8_LATCH</name>
<dbReference type="PANTHER" id="PTHR46498">
    <property type="entry name" value="GTP-BINDING PROTEIN 8"/>
    <property type="match status" value="1"/>
</dbReference>
<dbReference type="GO" id="GO:0046872">
    <property type="term" value="F:metal ion binding"/>
    <property type="evidence" value="ECO:0007669"/>
    <property type="project" value="UniProtKB-KW"/>
</dbReference>
<dbReference type="STRING" id="7897.ENSLACP00000009039"/>
<evidence type="ECO:0000313" key="10">
    <source>
        <dbReference type="Proteomes" id="UP000008672"/>
    </source>
</evidence>
<dbReference type="CTD" id="29083"/>
<dbReference type="InterPro" id="IPR006073">
    <property type="entry name" value="GTP-bd"/>
</dbReference>
<comment type="similarity">
    <text evidence="2">Belongs to the TRAFAC class TrmE-Era-EngA-EngB-Septin-like GTPase superfamily. EngB GTPase family.</text>
</comment>
<dbReference type="OrthoDB" id="391988at2759"/>
<dbReference type="EMBL" id="AFYH01057194">
    <property type="status" value="NOT_ANNOTATED_CDS"/>
    <property type="molecule type" value="Genomic_DNA"/>
</dbReference>
<dbReference type="InParanoid" id="H3AHB8"/>
<dbReference type="AlphaFoldDB" id="H3AHB8"/>
<reference evidence="10" key="1">
    <citation type="submission" date="2011-08" db="EMBL/GenBank/DDBJ databases">
        <title>The draft genome of Latimeria chalumnae.</title>
        <authorList>
            <person name="Di Palma F."/>
            <person name="Alfoldi J."/>
            <person name="Johnson J."/>
            <person name="Berlin A."/>
            <person name="Gnerre S."/>
            <person name="Jaffe D."/>
            <person name="MacCallum I."/>
            <person name="Young S."/>
            <person name="Walker B.J."/>
            <person name="Lander E."/>
            <person name="Lindblad-Toh K."/>
        </authorList>
    </citation>
    <scope>NUCLEOTIDE SEQUENCE [LARGE SCALE GENOMIC DNA]</scope>
    <source>
        <strain evidence="10">Wild caught</strain>
    </source>
</reference>
<evidence type="ECO:0000256" key="2">
    <source>
        <dbReference type="ARBA" id="ARBA00009638"/>
    </source>
</evidence>
<dbReference type="GeneID" id="102346534"/>
<dbReference type="PROSITE" id="PS51706">
    <property type="entry name" value="G_ENGB"/>
    <property type="match status" value="1"/>
</dbReference>
<dbReference type="InterPro" id="IPR027417">
    <property type="entry name" value="P-loop_NTPase"/>
</dbReference>
<evidence type="ECO:0000256" key="4">
    <source>
        <dbReference type="ARBA" id="ARBA00022723"/>
    </source>
</evidence>
<dbReference type="InterPro" id="IPR019987">
    <property type="entry name" value="GTP-bd_ribosome_bio_YsxC"/>
</dbReference>